<dbReference type="GO" id="GO:0050660">
    <property type="term" value="F:flavin adenine dinucleotide binding"/>
    <property type="evidence" value="ECO:0007669"/>
    <property type="project" value="InterPro"/>
</dbReference>
<dbReference type="Gene3D" id="1.20.140.10">
    <property type="entry name" value="Butyryl-CoA Dehydrogenase, subunit A, domain 3"/>
    <property type="match status" value="1"/>
</dbReference>
<proteinExistence type="inferred from homology"/>
<name>A0A975M8Q0_9MICC</name>
<evidence type="ECO:0000256" key="4">
    <source>
        <dbReference type="ARBA" id="ARBA00022741"/>
    </source>
</evidence>
<dbReference type="EMBL" id="CP076022">
    <property type="protein sequence ID" value="QWC11486.1"/>
    <property type="molecule type" value="Genomic_DNA"/>
</dbReference>
<evidence type="ECO:0000259" key="14">
    <source>
        <dbReference type="Pfam" id="PF02770"/>
    </source>
</evidence>
<evidence type="ECO:0000256" key="12">
    <source>
        <dbReference type="ARBA" id="ARBA00048445"/>
    </source>
</evidence>
<dbReference type="PANTHER" id="PTHR43884">
    <property type="entry name" value="ACYL-COA DEHYDROGENASE"/>
    <property type="match status" value="1"/>
</dbReference>
<evidence type="ECO:0000256" key="2">
    <source>
        <dbReference type="ARBA" id="ARBA00022630"/>
    </source>
</evidence>
<evidence type="ECO:0000256" key="3">
    <source>
        <dbReference type="ARBA" id="ARBA00022643"/>
    </source>
</evidence>
<comment type="pathway">
    <text evidence="7">Sulfur metabolism; dibenzothiophene degradation.</text>
</comment>
<dbReference type="Gene3D" id="1.10.540.10">
    <property type="entry name" value="Acyl-CoA dehydrogenase/oxidase, N-terminal domain"/>
    <property type="match status" value="1"/>
</dbReference>
<evidence type="ECO:0000259" key="15">
    <source>
        <dbReference type="Pfam" id="PF08028"/>
    </source>
</evidence>
<gene>
    <name evidence="16" type="ORF">KKR91_08070</name>
</gene>
<keyword evidence="2" id="KW-0285">Flavoprotein</keyword>
<dbReference type="PANTHER" id="PTHR43884:SF12">
    <property type="entry name" value="ISOVALERYL-COA DEHYDROGENASE, MITOCHONDRIAL-RELATED"/>
    <property type="match status" value="1"/>
</dbReference>
<feature type="domain" description="Acyl-CoA dehydrogenase C-terminal" evidence="15">
    <location>
        <begin position="232"/>
        <end position="371"/>
    </location>
</feature>
<dbReference type="Gene3D" id="2.40.110.10">
    <property type="entry name" value="Butyryl-CoA Dehydrogenase, subunit A, domain 2"/>
    <property type="match status" value="1"/>
</dbReference>
<evidence type="ECO:0000313" key="16">
    <source>
        <dbReference type="EMBL" id="QWC11486.1"/>
    </source>
</evidence>
<evidence type="ECO:0000256" key="1">
    <source>
        <dbReference type="ARBA" id="ARBA00004496"/>
    </source>
</evidence>
<keyword evidence="4" id="KW-0547">Nucleotide-binding</keyword>
<dbReference type="InterPro" id="IPR037069">
    <property type="entry name" value="AcylCoA_DH/ox_N_sf"/>
</dbReference>
<evidence type="ECO:0000256" key="10">
    <source>
        <dbReference type="ARBA" id="ARBA00034345"/>
    </source>
</evidence>
<evidence type="ECO:0000256" key="5">
    <source>
        <dbReference type="ARBA" id="ARBA00023002"/>
    </source>
</evidence>
<comment type="catalytic activity">
    <reaction evidence="13">
        <text>dibenzothiophene + 2 FMNH2 + 2 O2 = dibenzothiophene 5,5-dioxide + 2 FMN + 2 H2O + 2 H(+)</text>
        <dbReference type="Rhea" id="RHEA:49072"/>
        <dbReference type="ChEBI" id="CHEBI:15377"/>
        <dbReference type="ChEBI" id="CHEBI:15378"/>
        <dbReference type="ChEBI" id="CHEBI:15379"/>
        <dbReference type="ChEBI" id="CHEBI:23681"/>
        <dbReference type="ChEBI" id="CHEBI:57618"/>
        <dbReference type="ChEBI" id="CHEBI:58210"/>
        <dbReference type="ChEBI" id="CHEBI:90356"/>
        <dbReference type="EC" id="1.14.14.21"/>
    </reaction>
</comment>
<dbReference type="InterPro" id="IPR013107">
    <property type="entry name" value="Acyl-CoA_DH_C"/>
</dbReference>
<keyword evidence="5" id="KW-0560">Oxidoreductase</keyword>
<dbReference type="InterPro" id="IPR036250">
    <property type="entry name" value="AcylCo_DH-like_C"/>
</dbReference>
<dbReference type="PIRSF" id="PIRSF016578">
    <property type="entry name" value="HsaA"/>
    <property type="match status" value="1"/>
</dbReference>
<comment type="similarity">
    <text evidence="8">Belongs to the DszC flavin monooxygenase family.</text>
</comment>
<evidence type="ECO:0000313" key="17">
    <source>
        <dbReference type="Proteomes" id="UP000676885"/>
    </source>
</evidence>
<evidence type="ECO:0000256" key="11">
    <source>
        <dbReference type="ARBA" id="ARBA00047859"/>
    </source>
</evidence>
<keyword evidence="6" id="KW-0503">Monooxygenase</keyword>
<dbReference type="GO" id="GO:0005737">
    <property type="term" value="C:cytoplasm"/>
    <property type="evidence" value="ECO:0007669"/>
    <property type="project" value="UniProtKB-SubCell"/>
</dbReference>
<comment type="catalytic activity">
    <reaction evidence="12">
        <text>dibenzothiophene 5-oxide + FMNH2 + O2 = dibenzothiophene 5,5-dioxide + FMN + H2O + H(+)</text>
        <dbReference type="Rhea" id="RHEA:49080"/>
        <dbReference type="ChEBI" id="CHEBI:15377"/>
        <dbReference type="ChEBI" id="CHEBI:15378"/>
        <dbReference type="ChEBI" id="CHEBI:15379"/>
        <dbReference type="ChEBI" id="CHEBI:23683"/>
        <dbReference type="ChEBI" id="CHEBI:57618"/>
        <dbReference type="ChEBI" id="CHEBI:58210"/>
        <dbReference type="ChEBI" id="CHEBI:90356"/>
    </reaction>
</comment>
<evidence type="ECO:0000256" key="6">
    <source>
        <dbReference type="ARBA" id="ARBA00023033"/>
    </source>
</evidence>
<feature type="domain" description="Acyl-CoA oxidase/dehydrogenase middle" evidence="14">
    <location>
        <begin position="129"/>
        <end position="207"/>
    </location>
</feature>
<dbReference type="Pfam" id="PF02770">
    <property type="entry name" value="Acyl-CoA_dh_M"/>
    <property type="match status" value="1"/>
</dbReference>
<evidence type="ECO:0000256" key="8">
    <source>
        <dbReference type="ARBA" id="ARBA00034317"/>
    </source>
</evidence>
<dbReference type="GO" id="GO:0008470">
    <property type="term" value="F:3-methylbutanoyl-CoA dehydrogenase activity"/>
    <property type="evidence" value="ECO:0007669"/>
    <property type="project" value="TreeGrafter"/>
</dbReference>
<dbReference type="SUPFAM" id="SSF56645">
    <property type="entry name" value="Acyl-CoA dehydrogenase NM domain-like"/>
    <property type="match status" value="1"/>
</dbReference>
<dbReference type="InterPro" id="IPR046373">
    <property type="entry name" value="Acyl-CoA_Oxase/DH_mid-dom_sf"/>
</dbReference>
<dbReference type="InterPro" id="IPR009100">
    <property type="entry name" value="AcylCoA_DH/oxidase_NM_dom_sf"/>
</dbReference>
<comment type="subcellular location">
    <subcellularLocation>
        <location evidence="1">Cytoplasm</location>
    </subcellularLocation>
</comment>
<dbReference type="AlphaFoldDB" id="A0A975M8Q0"/>
<comment type="catalytic activity">
    <reaction evidence="11">
        <text>dibenzothiophene + FMNH2 + O2 = dibenzothiophene 5-oxide + FMN + H2O + H(+)</text>
        <dbReference type="Rhea" id="RHEA:49076"/>
        <dbReference type="ChEBI" id="CHEBI:15377"/>
        <dbReference type="ChEBI" id="CHEBI:15378"/>
        <dbReference type="ChEBI" id="CHEBI:15379"/>
        <dbReference type="ChEBI" id="CHEBI:23681"/>
        <dbReference type="ChEBI" id="CHEBI:23683"/>
        <dbReference type="ChEBI" id="CHEBI:57618"/>
        <dbReference type="ChEBI" id="CHEBI:58210"/>
    </reaction>
</comment>
<dbReference type="InterPro" id="IPR006091">
    <property type="entry name" value="Acyl-CoA_Oxase/DH_mid-dom"/>
</dbReference>
<reference evidence="16 17" key="1">
    <citation type="submission" date="2021-05" db="EMBL/GenBank/DDBJ databases">
        <title>Novel species in genus Arthrobacter.</title>
        <authorList>
            <person name="Zhang G."/>
        </authorList>
    </citation>
    <scope>NUCLEOTIDE SEQUENCE [LARGE SCALE GENOMIC DNA]</scope>
    <source>
        <strain evidence="17">zg-ZUI227</strain>
    </source>
</reference>
<sequence length="416" mass="44272">MTAETLTTPVSWSSLSARFRPLFEEISAGAVQRETERTNLHREVRLLADAGFTALRVPVELGGGGVSAPQFFRLLIELAAAESNLAQALRSHITFVEERLYANDAGWLRRVAEGAVLGNAWTETGPVPVGGVSTTITRDGGDYLVNGTKYYTTGSLYADWIMTGARTSDGADVIALVRRDAPGVEVIDDWDGFGQRLTASGTTVFRNARVPAADVLADTEHPPYDTGVYQLIHVATLAGIARAAVRDVAAEVRGRTRTFSHGNGTRPSGDVQVQQVVGEVSALAFASEAAALRVAELLEDACQAHRELSQAEADDAALAVEFASAQAQIVVTEQVQRAASILFNALGASATGRGLQLDRHWRNARTISSHNPVIYKSRIVGDWEINGTVPAFVWRVGDAPAAGSNPTTGGNISPAQ</sequence>
<dbReference type="EC" id="1.14.14.21" evidence="9"/>
<evidence type="ECO:0000256" key="7">
    <source>
        <dbReference type="ARBA" id="ARBA00034307"/>
    </source>
</evidence>
<dbReference type="Pfam" id="PF08028">
    <property type="entry name" value="Acyl-CoA_dh_2"/>
    <property type="match status" value="1"/>
</dbReference>
<dbReference type="GO" id="GO:0004497">
    <property type="term" value="F:monooxygenase activity"/>
    <property type="evidence" value="ECO:0007669"/>
    <property type="project" value="UniProtKB-KW"/>
</dbReference>
<dbReference type="GO" id="GO:0006552">
    <property type="term" value="P:L-leucine catabolic process"/>
    <property type="evidence" value="ECO:0007669"/>
    <property type="project" value="TreeGrafter"/>
</dbReference>
<dbReference type="RefSeq" id="WP_210228499.1">
    <property type="nucleotide sequence ID" value="NZ_CP076022.1"/>
</dbReference>
<accession>A0A975M8Q0</accession>
<evidence type="ECO:0000256" key="13">
    <source>
        <dbReference type="ARBA" id="ARBA00049456"/>
    </source>
</evidence>
<dbReference type="SUPFAM" id="SSF47203">
    <property type="entry name" value="Acyl-CoA dehydrogenase C-terminal domain-like"/>
    <property type="match status" value="1"/>
</dbReference>
<organism evidence="16 17">
    <name type="scientific">Arthrobacter jiangjiafuii</name>
    <dbReference type="NCBI Taxonomy" id="2817475"/>
    <lineage>
        <taxon>Bacteria</taxon>
        <taxon>Bacillati</taxon>
        <taxon>Actinomycetota</taxon>
        <taxon>Actinomycetes</taxon>
        <taxon>Micrococcales</taxon>
        <taxon>Micrococcaceae</taxon>
        <taxon>Arthrobacter</taxon>
    </lineage>
</organism>
<dbReference type="Proteomes" id="UP000676885">
    <property type="component" value="Chromosome"/>
</dbReference>
<keyword evidence="17" id="KW-1185">Reference proteome</keyword>
<evidence type="ECO:0000256" key="9">
    <source>
        <dbReference type="ARBA" id="ARBA00034328"/>
    </source>
</evidence>
<protein>
    <recommendedName>
        <fullName evidence="10">Dibenzothiophene monooxygenase</fullName>
        <ecNumber evidence="9">1.14.14.21</ecNumber>
    </recommendedName>
</protein>
<keyword evidence="3" id="KW-0288">FMN</keyword>
<dbReference type="KEGG" id="ajg:KKR91_08070"/>